<sequence>MLVYSKQGKKVLGVDGKYRNPEYFEKTEQTDAVTVIGDYPHIELAYQAIGVNVIRLGVDDTPAIDDDSEQTKAKSRRTPKAVV</sequence>
<comment type="caution">
    <text evidence="2">The sequence shown here is derived from an EMBL/GenBank/DDBJ whole genome shotgun (WGS) entry which is preliminary data.</text>
</comment>
<evidence type="ECO:0000313" key="2">
    <source>
        <dbReference type="EMBL" id="OBX51454.1"/>
    </source>
</evidence>
<feature type="compositionally biased region" description="Basic residues" evidence="1">
    <location>
        <begin position="73"/>
        <end position="83"/>
    </location>
</feature>
<name>A0A1B8PKV4_MORNO</name>
<organism evidence="2 3">
    <name type="scientific">Moraxella nonliquefaciens</name>
    <dbReference type="NCBI Taxonomy" id="478"/>
    <lineage>
        <taxon>Bacteria</taxon>
        <taxon>Pseudomonadati</taxon>
        <taxon>Pseudomonadota</taxon>
        <taxon>Gammaproteobacteria</taxon>
        <taxon>Moraxellales</taxon>
        <taxon>Moraxellaceae</taxon>
        <taxon>Moraxella</taxon>
    </lineage>
</organism>
<evidence type="ECO:0000256" key="1">
    <source>
        <dbReference type="SAM" id="MobiDB-lite"/>
    </source>
</evidence>
<gene>
    <name evidence="2" type="ORF">A9Z60_07655</name>
</gene>
<dbReference type="EMBL" id="LZDN01000006">
    <property type="protein sequence ID" value="OBX51454.1"/>
    <property type="molecule type" value="Genomic_DNA"/>
</dbReference>
<feature type="region of interest" description="Disordered" evidence="1">
    <location>
        <begin position="62"/>
        <end position="83"/>
    </location>
</feature>
<dbReference type="Proteomes" id="UP000092671">
    <property type="component" value="Unassembled WGS sequence"/>
</dbReference>
<accession>A0A1B8PKV4</accession>
<dbReference type="RefSeq" id="WP_066892699.1">
    <property type="nucleotide sequence ID" value="NZ_LZDN01000006.1"/>
</dbReference>
<dbReference type="OrthoDB" id="6694503at2"/>
<evidence type="ECO:0000313" key="3">
    <source>
        <dbReference type="Proteomes" id="UP000092671"/>
    </source>
</evidence>
<proteinExistence type="predicted"/>
<protein>
    <submittedName>
        <fullName evidence="2">Uncharacterized protein</fullName>
    </submittedName>
</protein>
<reference evidence="2 3" key="1">
    <citation type="submission" date="2016-06" db="EMBL/GenBank/DDBJ databases">
        <title>Draft genome of Moraxella nonliquefaciens CCUG 60284.</title>
        <authorList>
            <person name="Salva-Serra F."/>
            <person name="Engstrom-Jakobsson H."/>
            <person name="Thorell K."/>
            <person name="Gonzales-Siles L."/>
            <person name="Karlsson R."/>
            <person name="Boulund F."/>
            <person name="Engstrand L."/>
            <person name="Kristiansson E."/>
            <person name="Moore E."/>
        </authorList>
    </citation>
    <scope>NUCLEOTIDE SEQUENCE [LARGE SCALE GENOMIC DNA]</scope>
    <source>
        <strain evidence="2 3">CCUG 60284</strain>
    </source>
</reference>
<dbReference type="AlphaFoldDB" id="A0A1B8PKV4"/>